<evidence type="ECO:0000313" key="2">
    <source>
        <dbReference type="Proteomes" id="UP000184364"/>
    </source>
</evidence>
<evidence type="ECO:0000313" key="1">
    <source>
        <dbReference type="EMBL" id="SHK93824.1"/>
    </source>
</evidence>
<dbReference type="EMBL" id="FRAV01000009">
    <property type="protein sequence ID" value="SHK93824.1"/>
    <property type="molecule type" value="Genomic_DNA"/>
</dbReference>
<proteinExistence type="predicted"/>
<gene>
    <name evidence="1" type="ORF">SAMN05444267_1009123</name>
</gene>
<organism evidence="1 2">
    <name type="scientific">Chryseobacterium polytrichastri</name>
    <dbReference type="NCBI Taxonomy" id="1302687"/>
    <lineage>
        <taxon>Bacteria</taxon>
        <taxon>Pseudomonadati</taxon>
        <taxon>Bacteroidota</taxon>
        <taxon>Flavobacteriia</taxon>
        <taxon>Flavobacteriales</taxon>
        <taxon>Weeksellaceae</taxon>
        <taxon>Chryseobacterium group</taxon>
        <taxon>Chryseobacterium</taxon>
    </lineage>
</organism>
<dbReference type="RefSeq" id="WP_073292383.1">
    <property type="nucleotide sequence ID" value="NZ_FRAV01000009.1"/>
</dbReference>
<accession>A0A1M6WJP0</accession>
<dbReference type="Proteomes" id="UP000184364">
    <property type="component" value="Unassembled WGS sequence"/>
</dbReference>
<keyword evidence="2" id="KW-1185">Reference proteome</keyword>
<protein>
    <recommendedName>
        <fullName evidence="3">Phosphate ABC transporter substrate-binding protein</fullName>
    </recommendedName>
</protein>
<dbReference type="AlphaFoldDB" id="A0A1M6WJP0"/>
<name>A0A1M6WJP0_9FLAO</name>
<reference evidence="2" key="1">
    <citation type="submission" date="2016-11" db="EMBL/GenBank/DDBJ databases">
        <authorList>
            <person name="Varghese N."/>
            <person name="Submissions S."/>
        </authorList>
    </citation>
    <scope>NUCLEOTIDE SEQUENCE [LARGE SCALE GENOMIC DNA]</scope>
    <source>
        <strain evidence="2">DSM 26899</strain>
    </source>
</reference>
<sequence length="78" mass="9378">MKRLKTLRQSFGINEYGLIDFPNKISNVQVSRVLYGDKMGCSWCFPHGYDTINSKEVKFQRNWKKYRKTQWKNKKQVS</sequence>
<dbReference type="OrthoDB" id="981954at2"/>
<evidence type="ECO:0008006" key="3">
    <source>
        <dbReference type="Google" id="ProtNLM"/>
    </source>
</evidence>